<evidence type="ECO:0000313" key="2">
    <source>
        <dbReference type="EMBL" id="GER49576.1"/>
    </source>
</evidence>
<dbReference type="OrthoDB" id="1936865at2759"/>
<keyword evidence="2" id="KW-0418">Kinase</keyword>
<proteinExistence type="predicted"/>
<organism evidence="2 3">
    <name type="scientific">Striga asiatica</name>
    <name type="common">Asiatic witchweed</name>
    <name type="synonym">Buchnera asiatica</name>
    <dbReference type="NCBI Taxonomy" id="4170"/>
    <lineage>
        <taxon>Eukaryota</taxon>
        <taxon>Viridiplantae</taxon>
        <taxon>Streptophyta</taxon>
        <taxon>Embryophyta</taxon>
        <taxon>Tracheophyta</taxon>
        <taxon>Spermatophyta</taxon>
        <taxon>Magnoliopsida</taxon>
        <taxon>eudicotyledons</taxon>
        <taxon>Gunneridae</taxon>
        <taxon>Pentapetalae</taxon>
        <taxon>asterids</taxon>
        <taxon>lamiids</taxon>
        <taxon>Lamiales</taxon>
        <taxon>Orobanchaceae</taxon>
        <taxon>Buchnereae</taxon>
        <taxon>Striga</taxon>
    </lineage>
</organism>
<accession>A0A5A7QXA6</accession>
<feature type="region of interest" description="Disordered" evidence="1">
    <location>
        <begin position="46"/>
        <end position="71"/>
    </location>
</feature>
<dbReference type="GO" id="GO:0016301">
    <property type="term" value="F:kinase activity"/>
    <property type="evidence" value="ECO:0007669"/>
    <property type="project" value="UniProtKB-KW"/>
</dbReference>
<dbReference type="AlphaFoldDB" id="A0A5A7QXA6"/>
<protein>
    <submittedName>
        <fullName evidence="2">Mitotic checkpoint serine/threonine-protein kinase BUB1 beta</fullName>
    </submittedName>
</protein>
<dbReference type="Proteomes" id="UP000325081">
    <property type="component" value="Unassembled WGS sequence"/>
</dbReference>
<reference evidence="3" key="1">
    <citation type="journal article" date="2019" name="Curr. Biol.">
        <title>Genome Sequence of Striga asiatica Provides Insight into the Evolution of Plant Parasitism.</title>
        <authorList>
            <person name="Yoshida S."/>
            <person name="Kim S."/>
            <person name="Wafula E.K."/>
            <person name="Tanskanen J."/>
            <person name="Kim Y.M."/>
            <person name="Honaas L."/>
            <person name="Yang Z."/>
            <person name="Spallek T."/>
            <person name="Conn C.E."/>
            <person name="Ichihashi Y."/>
            <person name="Cheong K."/>
            <person name="Cui S."/>
            <person name="Der J.P."/>
            <person name="Gundlach H."/>
            <person name="Jiao Y."/>
            <person name="Hori C."/>
            <person name="Ishida J.K."/>
            <person name="Kasahara H."/>
            <person name="Kiba T."/>
            <person name="Kim M.S."/>
            <person name="Koo N."/>
            <person name="Laohavisit A."/>
            <person name="Lee Y.H."/>
            <person name="Lumba S."/>
            <person name="McCourt P."/>
            <person name="Mortimer J.C."/>
            <person name="Mutuku J.M."/>
            <person name="Nomura T."/>
            <person name="Sasaki-Sekimoto Y."/>
            <person name="Seto Y."/>
            <person name="Wang Y."/>
            <person name="Wakatake T."/>
            <person name="Sakakibara H."/>
            <person name="Demura T."/>
            <person name="Yamaguchi S."/>
            <person name="Yoneyama K."/>
            <person name="Manabe R.I."/>
            <person name="Nelson D.C."/>
            <person name="Schulman A.H."/>
            <person name="Timko M.P."/>
            <person name="dePamphilis C.W."/>
            <person name="Choi D."/>
            <person name="Shirasu K."/>
        </authorList>
    </citation>
    <scope>NUCLEOTIDE SEQUENCE [LARGE SCALE GENOMIC DNA]</scope>
    <source>
        <strain evidence="3">cv. UVA1</strain>
    </source>
</reference>
<evidence type="ECO:0000256" key="1">
    <source>
        <dbReference type="SAM" id="MobiDB-lite"/>
    </source>
</evidence>
<feature type="region of interest" description="Disordered" evidence="1">
    <location>
        <begin position="1"/>
        <end position="29"/>
    </location>
</feature>
<comment type="caution">
    <text evidence="2">The sequence shown here is derived from an EMBL/GenBank/DDBJ whole genome shotgun (WGS) entry which is preliminary data.</text>
</comment>
<sequence length="121" mass="14265">MTLEHFHSRSKYEDENKDQTKRGVKKRASTVRTKIAKCMALPWRFQDHPKGEESDLRPRRASGTKEEVHESHICTRSRNSILYVLLQVRLTPSIEPLCLHHETFNHVYPLQRIDGFRSQNV</sequence>
<keyword evidence="2" id="KW-0808">Transferase</keyword>
<dbReference type="EMBL" id="BKCP01008737">
    <property type="protein sequence ID" value="GER49576.1"/>
    <property type="molecule type" value="Genomic_DNA"/>
</dbReference>
<feature type="compositionally biased region" description="Basic and acidic residues" evidence="1">
    <location>
        <begin position="1"/>
        <end position="21"/>
    </location>
</feature>
<gene>
    <name evidence="2" type="ORF">STAS_26834</name>
</gene>
<evidence type="ECO:0000313" key="3">
    <source>
        <dbReference type="Proteomes" id="UP000325081"/>
    </source>
</evidence>
<keyword evidence="3" id="KW-1185">Reference proteome</keyword>
<name>A0A5A7QXA6_STRAF</name>